<keyword evidence="10" id="KW-0406">Ion transport</keyword>
<comment type="similarity">
    <text evidence="7 10">Belongs to the fluoride channel Fluc/FEX (TC 1.A.43) family.</text>
</comment>
<keyword evidence="3 10" id="KW-0812">Transmembrane</keyword>
<keyword evidence="6 10" id="KW-0407">Ion channel</keyword>
<evidence type="ECO:0000256" key="6">
    <source>
        <dbReference type="ARBA" id="ARBA00023303"/>
    </source>
</evidence>
<keyword evidence="10" id="KW-0813">Transport</keyword>
<dbReference type="Pfam" id="PF02537">
    <property type="entry name" value="CRCB"/>
    <property type="match status" value="1"/>
</dbReference>
<feature type="transmembrane region" description="Helical" evidence="10">
    <location>
        <begin position="111"/>
        <end position="131"/>
    </location>
</feature>
<evidence type="ECO:0000256" key="8">
    <source>
        <dbReference type="ARBA" id="ARBA00035585"/>
    </source>
</evidence>
<keyword evidence="10" id="KW-0479">Metal-binding</keyword>
<evidence type="ECO:0000256" key="7">
    <source>
        <dbReference type="ARBA" id="ARBA00035120"/>
    </source>
</evidence>
<comment type="catalytic activity">
    <reaction evidence="8">
        <text>fluoride(in) = fluoride(out)</text>
        <dbReference type="Rhea" id="RHEA:76159"/>
        <dbReference type="ChEBI" id="CHEBI:17051"/>
    </reaction>
    <physiologicalReaction direction="left-to-right" evidence="8">
        <dbReference type="Rhea" id="RHEA:76160"/>
    </physiologicalReaction>
</comment>
<sequence length="134" mass="13055">MSAIGTVGAVGAIGVIGCAAVGGGVGAAGRYAVDEWVTGRWRRDFPLGIVVVNVTGSLVLGLLVGVLVSDRAGSAVYALVGTGVLGGYTTFSTASLDAVRLARSGRIGSALGYAVGTLLATVAAAMLGMWIGGA</sequence>
<feature type="binding site" evidence="10">
    <location>
        <position position="89"/>
    </location>
    <ligand>
        <name>Na(+)</name>
        <dbReference type="ChEBI" id="CHEBI:29101"/>
        <note>structural</note>
    </ligand>
</feature>
<evidence type="ECO:0000256" key="4">
    <source>
        <dbReference type="ARBA" id="ARBA00022989"/>
    </source>
</evidence>
<dbReference type="EMBL" id="JBHMDY010000002">
    <property type="protein sequence ID" value="MFB9258976.1"/>
    <property type="molecule type" value="Genomic_DNA"/>
</dbReference>
<evidence type="ECO:0000256" key="3">
    <source>
        <dbReference type="ARBA" id="ARBA00022692"/>
    </source>
</evidence>
<keyword evidence="12" id="KW-1185">Reference proteome</keyword>
<gene>
    <name evidence="10 11" type="primary">crcB</name>
    <name evidence="10" type="synonym">fluC</name>
    <name evidence="11" type="ORF">ACFFVD_04105</name>
</gene>
<dbReference type="RefSeq" id="WP_380023088.1">
    <property type="nucleotide sequence ID" value="NZ_JBHMDY010000002.1"/>
</dbReference>
<evidence type="ECO:0000256" key="5">
    <source>
        <dbReference type="ARBA" id="ARBA00023136"/>
    </source>
</evidence>
<feature type="transmembrane region" description="Helical" evidence="10">
    <location>
        <begin position="6"/>
        <end position="33"/>
    </location>
</feature>
<evidence type="ECO:0000256" key="10">
    <source>
        <dbReference type="HAMAP-Rule" id="MF_00454"/>
    </source>
</evidence>
<feature type="transmembrane region" description="Helical" evidence="10">
    <location>
        <begin position="75"/>
        <end position="99"/>
    </location>
</feature>
<dbReference type="PANTHER" id="PTHR28259">
    <property type="entry name" value="FLUORIDE EXPORT PROTEIN 1-RELATED"/>
    <property type="match status" value="1"/>
</dbReference>
<comment type="function">
    <text evidence="9 10">Fluoride-specific ion channel. Important for reducing fluoride concentration in the cell, thus reducing its toxicity.</text>
</comment>
<evidence type="ECO:0000256" key="1">
    <source>
        <dbReference type="ARBA" id="ARBA00004651"/>
    </source>
</evidence>
<comment type="caution">
    <text evidence="11">The sequence shown here is derived from an EMBL/GenBank/DDBJ whole genome shotgun (WGS) entry which is preliminary data.</text>
</comment>
<keyword evidence="10" id="KW-0915">Sodium</keyword>
<dbReference type="NCBIfam" id="TIGR00494">
    <property type="entry name" value="crcB"/>
    <property type="match status" value="1"/>
</dbReference>
<dbReference type="Proteomes" id="UP001589700">
    <property type="component" value="Unassembled WGS sequence"/>
</dbReference>
<dbReference type="PANTHER" id="PTHR28259:SF1">
    <property type="entry name" value="FLUORIDE EXPORT PROTEIN 1-RELATED"/>
    <property type="match status" value="1"/>
</dbReference>
<comment type="subcellular location">
    <subcellularLocation>
        <location evidence="1 10">Cell membrane</location>
        <topology evidence="1 10">Multi-pass membrane protein</topology>
    </subcellularLocation>
</comment>
<name>A0ABV5JMM3_9ACTN</name>
<accession>A0ABV5JMM3</accession>
<evidence type="ECO:0000313" key="11">
    <source>
        <dbReference type="EMBL" id="MFB9258976.1"/>
    </source>
</evidence>
<organism evidence="11 12">
    <name type="scientific">Dietzia aerolata</name>
    <dbReference type="NCBI Taxonomy" id="595984"/>
    <lineage>
        <taxon>Bacteria</taxon>
        <taxon>Bacillati</taxon>
        <taxon>Actinomycetota</taxon>
        <taxon>Actinomycetes</taxon>
        <taxon>Mycobacteriales</taxon>
        <taxon>Dietziaceae</taxon>
        <taxon>Dietzia</taxon>
    </lineage>
</organism>
<dbReference type="InterPro" id="IPR003691">
    <property type="entry name" value="FluC"/>
</dbReference>
<evidence type="ECO:0000313" key="12">
    <source>
        <dbReference type="Proteomes" id="UP001589700"/>
    </source>
</evidence>
<keyword evidence="5 10" id="KW-0472">Membrane</keyword>
<evidence type="ECO:0000256" key="2">
    <source>
        <dbReference type="ARBA" id="ARBA00022475"/>
    </source>
</evidence>
<dbReference type="HAMAP" id="MF_00454">
    <property type="entry name" value="FluC"/>
    <property type="match status" value="1"/>
</dbReference>
<feature type="transmembrane region" description="Helical" evidence="10">
    <location>
        <begin position="45"/>
        <end position="69"/>
    </location>
</feature>
<keyword evidence="2 10" id="KW-1003">Cell membrane</keyword>
<evidence type="ECO:0000256" key="9">
    <source>
        <dbReference type="ARBA" id="ARBA00049940"/>
    </source>
</evidence>
<feature type="binding site" evidence="10">
    <location>
        <position position="86"/>
    </location>
    <ligand>
        <name>Na(+)</name>
        <dbReference type="ChEBI" id="CHEBI:29101"/>
        <note>structural</note>
    </ligand>
</feature>
<keyword evidence="4 10" id="KW-1133">Transmembrane helix</keyword>
<reference evidence="11 12" key="1">
    <citation type="submission" date="2024-09" db="EMBL/GenBank/DDBJ databases">
        <authorList>
            <person name="Sun Q."/>
            <person name="Mori K."/>
        </authorList>
    </citation>
    <scope>NUCLEOTIDE SEQUENCE [LARGE SCALE GENOMIC DNA]</scope>
    <source>
        <strain evidence="11 12">CCM 7659</strain>
    </source>
</reference>
<protein>
    <recommendedName>
        <fullName evidence="10">Fluoride-specific ion channel FluC</fullName>
    </recommendedName>
</protein>
<comment type="activity regulation">
    <text evidence="10">Na(+) is not transported, but it plays an essential structural role and its presence is essential for fluoride channel function.</text>
</comment>
<proteinExistence type="inferred from homology"/>